<dbReference type="PANTHER" id="PTHR23151:SF90">
    <property type="entry name" value="DIHYDROLIPOYLLYSINE-RESIDUE ACETYLTRANSFERASE COMPONENT OF PYRUVATE DEHYDROGENASE COMPLEX, MITOCHONDRIAL-RELATED"/>
    <property type="match status" value="1"/>
</dbReference>
<dbReference type="SUPFAM" id="SSF52777">
    <property type="entry name" value="CoA-dependent acyltransferases"/>
    <property type="match status" value="1"/>
</dbReference>
<keyword evidence="9" id="KW-1185">Reference proteome</keyword>
<accession>A0ABS1W2X9</accession>
<dbReference type="InterPro" id="IPR011053">
    <property type="entry name" value="Single_hybrid_motif"/>
</dbReference>
<evidence type="ECO:0000313" key="9">
    <source>
        <dbReference type="Proteomes" id="UP000598996"/>
    </source>
</evidence>
<dbReference type="InterPro" id="IPR023213">
    <property type="entry name" value="CAT-like_dom_sf"/>
</dbReference>
<evidence type="ECO:0000259" key="6">
    <source>
        <dbReference type="PROSITE" id="PS50968"/>
    </source>
</evidence>
<evidence type="ECO:0000256" key="1">
    <source>
        <dbReference type="ARBA" id="ARBA00001938"/>
    </source>
</evidence>
<protein>
    <recommendedName>
        <fullName evidence="4">Dihydrolipoamide acetyltransferase component of pyruvate dehydrogenase complex</fullName>
        <ecNumber evidence="4">2.3.1.-</ecNumber>
    </recommendedName>
</protein>
<dbReference type="InterPro" id="IPR036625">
    <property type="entry name" value="E3-bd_dom_sf"/>
</dbReference>
<evidence type="ECO:0000256" key="5">
    <source>
        <dbReference type="SAM" id="MobiDB-lite"/>
    </source>
</evidence>
<dbReference type="PROSITE" id="PS51826">
    <property type="entry name" value="PSBD"/>
    <property type="match status" value="1"/>
</dbReference>
<dbReference type="InterPro" id="IPR000089">
    <property type="entry name" value="Biotin_lipoyl"/>
</dbReference>
<evidence type="ECO:0000313" key="8">
    <source>
        <dbReference type="EMBL" id="MBL7261096.1"/>
    </source>
</evidence>
<dbReference type="CDD" id="cd06849">
    <property type="entry name" value="lipoyl_domain"/>
    <property type="match status" value="1"/>
</dbReference>
<dbReference type="InterPro" id="IPR045257">
    <property type="entry name" value="E2/Pdx1"/>
</dbReference>
<evidence type="ECO:0000256" key="4">
    <source>
        <dbReference type="RuleBase" id="RU003423"/>
    </source>
</evidence>
<comment type="cofactor">
    <cofactor evidence="1 4">
        <name>(R)-lipoate</name>
        <dbReference type="ChEBI" id="CHEBI:83088"/>
    </cofactor>
</comment>
<dbReference type="PANTHER" id="PTHR23151">
    <property type="entry name" value="DIHYDROLIPOAMIDE ACETYL/SUCCINYL-TRANSFERASE-RELATED"/>
    <property type="match status" value="1"/>
</dbReference>
<evidence type="ECO:0000256" key="2">
    <source>
        <dbReference type="ARBA" id="ARBA00007317"/>
    </source>
</evidence>
<name>A0ABS1W2X9_9ACTN</name>
<comment type="caution">
    <text evidence="8">The sequence shown here is derived from an EMBL/GenBank/DDBJ whole genome shotgun (WGS) entry which is preliminary data.</text>
</comment>
<feature type="region of interest" description="Disordered" evidence="5">
    <location>
        <begin position="89"/>
        <end position="114"/>
    </location>
</feature>
<feature type="domain" description="Lipoyl-binding" evidence="6">
    <location>
        <begin position="1"/>
        <end position="71"/>
    </location>
</feature>
<organism evidence="8 9">
    <name type="scientific">Paractinoplanes lichenicola</name>
    <dbReference type="NCBI Taxonomy" id="2802976"/>
    <lineage>
        <taxon>Bacteria</taxon>
        <taxon>Bacillati</taxon>
        <taxon>Actinomycetota</taxon>
        <taxon>Actinomycetes</taxon>
        <taxon>Micromonosporales</taxon>
        <taxon>Micromonosporaceae</taxon>
        <taxon>Paractinoplanes</taxon>
    </lineage>
</organism>
<evidence type="ECO:0000256" key="3">
    <source>
        <dbReference type="ARBA" id="ARBA00022823"/>
    </source>
</evidence>
<dbReference type="Pfam" id="PF02817">
    <property type="entry name" value="E3_binding"/>
    <property type="match status" value="1"/>
</dbReference>
<dbReference type="Proteomes" id="UP000598996">
    <property type="component" value="Unassembled WGS sequence"/>
</dbReference>
<dbReference type="EC" id="2.3.1.-" evidence="4"/>
<dbReference type="Pfam" id="PF00364">
    <property type="entry name" value="Biotin_lipoyl"/>
    <property type="match status" value="1"/>
</dbReference>
<keyword evidence="4" id="KW-0808">Transferase</keyword>
<dbReference type="EMBL" id="JAENHO010000017">
    <property type="protein sequence ID" value="MBL7261096.1"/>
    <property type="molecule type" value="Genomic_DNA"/>
</dbReference>
<dbReference type="SUPFAM" id="SSF47005">
    <property type="entry name" value="Peripheral subunit-binding domain of 2-oxo acid dehydrogenase complex"/>
    <property type="match status" value="1"/>
</dbReference>
<dbReference type="InterPro" id="IPR004167">
    <property type="entry name" value="PSBD"/>
</dbReference>
<dbReference type="Pfam" id="PF00198">
    <property type="entry name" value="2-oxoacid_dh"/>
    <property type="match status" value="1"/>
</dbReference>
<dbReference type="InterPro" id="IPR003016">
    <property type="entry name" value="2-oxoA_DH_lipoyl-BS"/>
</dbReference>
<sequence length="399" mass="41732">MPEIAANMIEAVLNEWPVAENATFAAGDPIATVETDKAVVDVPAESAGVLVRCLIEPGKAVSVGAPMAVLAAPGEVIDDVDALVRRLVGGPPATADEPTPAGAREVTQNAEPASATTHARIFASPLARRLAREHNLRVEDLRGSGPNGRIVRDDIRQALAARSDEPAPAAAARPRYDEIPHTRMRRAIATRLSAAARETPVFTIRGSARVDALLALRGELNASAGVKVSVNDLIVAAAARAHAAIPDMNVVWTEEAVRRYHDVDLSVAVATEHGLVTPVVRGAQRLTLSGLAEVSAGLVGRARQGKLRQDELEGGTLTVTNLGVYGTEEFSAVINPPQAAILAVGAARPEAVVVDGAPAVATVLRVTLSVDHRPVDGALAARWMAHFLGLLEAPIRILV</sequence>
<dbReference type="Gene3D" id="3.30.559.10">
    <property type="entry name" value="Chloramphenicol acetyltransferase-like domain"/>
    <property type="match status" value="1"/>
</dbReference>
<gene>
    <name evidence="8" type="ORF">JKJ07_43110</name>
</gene>
<dbReference type="Gene3D" id="4.10.320.10">
    <property type="entry name" value="E3-binding domain"/>
    <property type="match status" value="1"/>
</dbReference>
<reference evidence="8 9" key="1">
    <citation type="submission" date="2021-01" db="EMBL/GenBank/DDBJ databases">
        <title>Actinoplanes sp. nov. LDG1-01 isolated from lichen.</title>
        <authorList>
            <person name="Saeng-In P."/>
            <person name="Phongsopitanun W."/>
            <person name="Kanchanasin P."/>
            <person name="Yuki M."/>
            <person name="Kudo T."/>
            <person name="Ohkuma M."/>
            <person name="Tanasupawat S."/>
        </authorList>
    </citation>
    <scope>NUCLEOTIDE SEQUENCE [LARGE SCALE GENOMIC DNA]</scope>
    <source>
        <strain evidence="8 9">LDG1-01</strain>
    </source>
</reference>
<comment type="similarity">
    <text evidence="2 4">Belongs to the 2-oxoacid dehydrogenase family.</text>
</comment>
<dbReference type="Gene3D" id="2.40.50.100">
    <property type="match status" value="1"/>
</dbReference>
<keyword evidence="3 4" id="KW-0450">Lipoyl</keyword>
<dbReference type="PROSITE" id="PS00189">
    <property type="entry name" value="LIPOYL"/>
    <property type="match status" value="1"/>
</dbReference>
<dbReference type="PROSITE" id="PS50968">
    <property type="entry name" value="BIOTINYL_LIPOYL"/>
    <property type="match status" value="1"/>
</dbReference>
<dbReference type="SUPFAM" id="SSF51230">
    <property type="entry name" value="Single hybrid motif"/>
    <property type="match status" value="1"/>
</dbReference>
<keyword evidence="4" id="KW-0012">Acyltransferase</keyword>
<feature type="domain" description="Peripheral subunit-binding (PSBD)" evidence="7">
    <location>
        <begin position="122"/>
        <end position="159"/>
    </location>
</feature>
<proteinExistence type="inferred from homology"/>
<dbReference type="InterPro" id="IPR001078">
    <property type="entry name" value="2-oxoacid_DH_actylTfrase"/>
</dbReference>
<evidence type="ECO:0000259" key="7">
    <source>
        <dbReference type="PROSITE" id="PS51826"/>
    </source>
</evidence>